<dbReference type="SMART" id="SM00369">
    <property type="entry name" value="LRR_TYP"/>
    <property type="match status" value="4"/>
</dbReference>
<accession>A0A9P7ZZK8</accession>
<dbReference type="InterPro" id="IPR001611">
    <property type="entry name" value="Leu-rich_rpt"/>
</dbReference>
<dbReference type="PANTHER" id="PTHR48051">
    <property type="match status" value="1"/>
</dbReference>
<dbReference type="PANTHER" id="PTHR48051:SF54">
    <property type="entry name" value="LEUCINE-RICH REPEAT-CONTAINING PROTEIN"/>
    <property type="match status" value="1"/>
</dbReference>
<feature type="region of interest" description="Disordered" evidence="3">
    <location>
        <begin position="843"/>
        <end position="887"/>
    </location>
</feature>
<evidence type="ECO:0000256" key="2">
    <source>
        <dbReference type="ARBA" id="ARBA00022737"/>
    </source>
</evidence>
<keyword evidence="2" id="KW-0677">Repeat</keyword>
<evidence type="ECO:0008006" key="6">
    <source>
        <dbReference type="Google" id="ProtNLM"/>
    </source>
</evidence>
<keyword evidence="1" id="KW-0433">Leucine-rich repeat</keyword>
<dbReference type="AlphaFoldDB" id="A0A9P7ZZK8"/>
<dbReference type="GO" id="GO:0005737">
    <property type="term" value="C:cytoplasm"/>
    <property type="evidence" value="ECO:0007669"/>
    <property type="project" value="TreeGrafter"/>
</dbReference>
<feature type="compositionally biased region" description="Polar residues" evidence="3">
    <location>
        <begin position="280"/>
        <end position="314"/>
    </location>
</feature>
<feature type="region of interest" description="Disordered" evidence="3">
    <location>
        <begin position="345"/>
        <end position="368"/>
    </location>
</feature>
<dbReference type="InterPro" id="IPR032675">
    <property type="entry name" value="LRR_dom_sf"/>
</dbReference>
<feature type="compositionally biased region" description="Low complexity" evidence="3">
    <location>
        <begin position="151"/>
        <end position="168"/>
    </location>
</feature>
<dbReference type="InterPro" id="IPR050216">
    <property type="entry name" value="LRR_domain-containing"/>
</dbReference>
<feature type="compositionally biased region" description="Low complexity" evidence="3">
    <location>
        <begin position="90"/>
        <end position="115"/>
    </location>
</feature>
<feature type="compositionally biased region" description="Low complexity" evidence="3">
    <location>
        <begin position="856"/>
        <end position="868"/>
    </location>
</feature>
<feature type="compositionally biased region" description="Low complexity" evidence="3">
    <location>
        <begin position="739"/>
        <end position="766"/>
    </location>
</feature>
<sequence>MDLRSITMGTAVSRDHAKLPFGYTHARKDHSFNNSSVSRRRLAARLLRTPDTTSVTPFPIQDGASSVASIPELVSLPPIPLNFSLHLHEPPSSSSHHSLPAPLPSTPASYSYSSSTPAAAGPSYHSYGYGYGYDHAHSGGITQSSISVPDSGTGATAGTIATSSTVGAVPESESGLETAIRSSRSRNLTGNSLSHSRSFLHPHSYSHSHVHHKASLTAAGDHAYGHNSNYHNNPGQSSSPAGSSLGWTSTHPHHTGTTHPNLVQAQAATANTAALPITLVNSPPTALNGQSSSTRYEQEPYSSIQKQRQSQPFRSQEEQNNDMDIISALGIADRPLQGSYDFFTITPSPPRSSSLHQQQPPLQAQTQSQQYYLHSTTLSKRDSMALLLASNSRMVGQEDYETRTSTCAVASEDQGRHRRALSYELNDYDYVDMEDEGALKLEADSILDEDLENLSPIPFSDLPSLTNIGLCSHGIVKLSSNIRLLASATCVQICCNELSRIPVEIGFLRNLTLLDLSKNSLTCLPDTIKYLTKLVDLKLSFNQLETIPAGIGGLTKLAALSLDNNRIESIPPQIGLIKGLVNLDLSDNPITVLPAEVGKLQFLRRLKLERCPLVEEFVHSPLHSPPTLLELAARVIVRHDVSVPSMISPHLKSYLKSARKCTFCEGPYFEASVKRGKMMEKNDIFVPLEYTLCQPHWNSDQERVRLLFCQRPITAPPLKTSATSGAQQQRPAGGGGGQTSTKRQQPKSASPATTASLSSPASGSEAVATAEAGSHAAPTLDNQPLPAVRLRRAKNAQEGDERERPLSMFGNRLSTLLKLKGERRERPASTFMTTTTSPLSAAAVAAPSSPGPPASPSSSTTVSAAVDSTRPRVTRSSTSAFLKRAGRKMARPLSLGSALDGPELLNIIPAASPHALSGERLA</sequence>
<feature type="region of interest" description="Disordered" evidence="3">
    <location>
        <begin position="144"/>
        <end position="195"/>
    </location>
</feature>
<feature type="region of interest" description="Disordered" evidence="3">
    <location>
        <begin position="717"/>
        <end position="787"/>
    </location>
</feature>
<dbReference type="InterPro" id="IPR003591">
    <property type="entry name" value="Leu-rich_rpt_typical-subtyp"/>
</dbReference>
<feature type="compositionally biased region" description="Polar residues" evidence="3">
    <location>
        <begin position="180"/>
        <end position="195"/>
    </location>
</feature>
<evidence type="ECO:0000256" key="3">
    <source>
        <dbReference type="SAM" id="MobiDB-lite"/>
    </source>
</evidence>
<feature type="compositionally biased region" description="Low complexity" evidence="3">
    <location>
        <begin position="351"/>
        <end position="368"/>
    </location>
</feature>
<dbReference type="SUPFAM" id="SSF52058">
    <property type="entry name" value="L domain-like"/>
    <property type="match status" value="1"/>
</dbReference>
<feature type="region of interest" description="Disordered" evidence="3">
    <location>
        <begin position="221"/>
        <end position="259"/>
    </location>
</feature>
<dbReference type="EMBL" id="JAIFTL010000392">
    <property type="protein sequence ID" value="KAG9319709.1"/>
    <property type="molecule type" value="Genomic_DNA"/>
</dbReference>
<gene>
    <name evidence="4" type="ORF">KVV02_004304</name>
</gene>
<comment type="caution">
    <text evidence="4">The sequence shown here is derived from an EMBL/GenBank/DDBJ whole genome shotgun (WGS) entry which is preliminary data.</text>
</comment>
<dbReference type="PROSITE" id="PS51450">
    <property type="entry name" value="LRR"/>
    <property type="match status" value="2"/>
</dbReference>
<proteinExistence type="predicted"/>
<evidence type="ECO:0000313" key="5">
    <source>
        <dbReference type="Proteomes" id="UP000717515"/>
    </source>
</evidence>
<feature type="compositionally biased region" description="Polar residues" evidence="3">
    <location>
        <begin position="226"/>
        <end position="249"/>
    </location>
</feature>
<dbReference type="Proteomes" id="UP000717515">
    <property type="component" value="Unassembled WGS sequence"/>
</dbReference>
<organism evidence="4 5">
    <name type="scientific">Mortierella alpina</name>
    <name type="common">Oleaginous fungus</name>
    <name type="synonym">Mortierella renispora</name>
    <dbReference type="NCBI Taxonomy" id="64518"/>
    <lineage>
        <taxon>Eukaryota</taxon>
        <taxon>Fungi</taxon>
        <taxon>Fungi incertae sedis</taxon>
        <taxon>Mucoromycota</taxon>
        <taxon>Mortierellomycotina</taxon>
        <taxon>Mortierellomycetes</taxon>
        <taxon>Mortierellales</taxon>
        <taxon>Mortierellaceae</taxon>
        <taxon>Mortierella</taxon>
    </lineage>
</organism>
<dbReference type="Pfam" id="PF13855">
    <property type="entry name" value="LRR_8"/>
    <property type="match status" value="1"/>
</dbReference>
<feature type="region of interest" description="Disordered" evidence="3">
    <location>
        <begin position="89"/>
        <end position="115"/>
    </location>
</feature>
<evidence type="ECO:0000256" key="1">
    <source>
        <dbReference type="ARBA" id="ARBA00022614"/>
    </source>
</evidence>
<dbReference type="Gene3D" id="3.80.10.10">
    <property type="entry name" value="Ribonuclease Inhibitor"/>
    <property type="match status" value="1"/>
</dbReference>
<protein>
    <recommendedName>
        <fullName evidence="6">L domain-like protein</fullName>
    </recommendedName>
</protein>
<feature type="region of interest" description="Disordered" evidence="3">
    <location>
        <begin position="280"/>
        <end position="318"/>
    </location>
</feature>
<reference evidence="4" key="1">
    <citation type="submission" date="2021-07" db="EMBL/GenBank/DDBJ databases">
        <title>Draft genome of Mortierella alpina, strain LL118, isolated from an aspen leaf litter sample.</title>
        <authorList>
            <person name="Yang S."/>
            <person name="Vinatzer B.A."/>
        </authorList>
    </citation>
    <scope>NUCLEOTIDE SEQUENCE</scope>
    <source>
        <strain evidence="4">LL118</strain>
    </source>
</reference>
<name>A0A9P7ZZK8_MORAP</name>
<evidence type="ECO:0000313" key="4">
    <source>
        <dbReference type="EMBL" id="KAG9319709.1"/>
    </source>
</evidence>